<gene>
    <name evidence="1" type="ORF">POL25_37050</name>
</gene>
<protein>
    <submittedName>
        <fullName evidence="1">Uncharacterized protein</fullName>
    </submittedName>
</protein>
<sequence>MHEVAAPVVPVAAASVVTAMGRDACDSLPIDCVRAIASRQEEGQTIVYITPAETGRVRMGQWVHCERKDRPPSPPCEVLDIVDAGMLEARCGDAAPTCPPPPS</sequence>
<keyword evidence="2" id="KW-1185">Reference proteome</keyword>
<evidence type="ECO:0000313" key="1">
    <source>
        <dbReference type="EMBL" id="MDC0722556.1"/>
    </source>
</evidence>
<name>A0ABT5E9M4_9BACT</name>
<organism evidence="1 2">
    <name type="scientific">Nannocystis bainbridge</name>
    <dbReference type="NCBI Taxonomy" id="2995303"/>
    <lineage>
        <taxon>Bacteria</taxon>
        <taxon>Pseudomonadati</taxon>
        <taxon>Myxococcota</taxon>
        <taxon>Polyangia</taxon>
        <taxon>Nannocystales</taxon>
        <taxon>Nannocystaceae</taxon>
        <taxon>Nannocystis</taxon>
    </lineage>
</organism>
<evidence type="ECO:0000313" key="2">
    <source>
        <dbReference type="Proteomes" id="UP001221686"/>
    </source>
</evidence>
<comment type="caution">
    <text evidence="1">The sequence shown here is derived from an EMBL/GenBank/DDBJ whole genome shotgun (WGS) entry which is preliminary data.</text>
</comment>
<proteinExistence type="predicted"/>
<dbReference type="EMBL" id="JAQNDL010000003">
    <property type="protein sequence ID" value="MDC0722556.1"/>
    <property type="molecule type" value="Genomic_DNA"/>
</dbReference>
<reference evidence="1 2" key="1">
    <citation type="submission" date="2022-11" db="EMBL/GenBank/DDBJ databases">
        <title>Minimal conservation of predation-associated metabolite biosynthetic gene clusters underscores biosynthetic potential of Myxococcota including descriptions for ten novel species: Archangium lansinium sp. nov., Myxococcus landrumus sp. nov., Nannocystis bai.</title>
        <authorList>
            <person name="Ahearne A."/>
            <person name="Stevens C."/>
            <person name="Dowd S."/>
        </authorList>
    </citation>
    <scope>NUCLEOTIDE SEQUENCE [LARGE SCALE GENOMIC DNA]</scope>
    <source>
        <strain evidence="1 2">BB15-2</strain>
    </source>
</reference>
<dbReference type="Proteomes" id="UP001221686">
    <property type="component" value="Unassembled WGS sequence"/>
</dbReference>
<accession>A0ABT5E9M4</accession>